<gene>
    <name evidence="7" type="ORF">FEM41_12200</name>
</gene>
<dbReference type="Gene3D" id="1.20.1740.10">
    <property type="entry name" value="Amino acid/polyamine transporter I"/>
    <property type="match status" value="1"/>
</dbReference>
<feature type="transmembrane region" description="Helical" evidence="5">
    <location>
        <begin position="363"/>
        <end position="385"/>
    </location>
</feature>
<evidence type="ECO:0000256" key="5">
    <source>
        <dbReference type="SAM" id="Phobius"/>
    </source>
</evidence>
<keyword evidence="4 5" id="KW-0472">Membrane</keyword>
<dbReference type="PIRSF" id="PIRSF006060">
    <property type="entry name" value="AA_transporter"/>
    <property type="match status" value="1"/>
</dbReference>
<name>A0A4P8YKM9_9ENTR</name>
<dbReference type="GO" id="GO:0055085">
    <property type="term" value="P:transmembrane transport"/>
    <property type="evidence" value="ECO:0007669"/>
    <property type="project" value="InterPro"/>
</dbReference>
<organism evidence="7 8">
    <name type="scientific">Jejubacter calystegiae</name>
    <dbReference type="NCBI Taxonomy" id="2579935"/>
    <lineage>
        <taxon>Bacteria</taxon>
        <taxon>Pseudomonadati</taxon>
        <taxon>Pseudomonadota</taxon>
        <taxon>Gammaproteobacteria</taxon>
        <taxon>Enterobacterales</taxon>
        <taxon>Enterobacteriaceae</taxon>
        <taxon>Jejubacter</taxon>
    </lineage>
</organism>
<evidence type="ECO:0000256" key="2">
    <source>
        <dbReference type="ARBA" id="ARBA00022692"/>
    </source>
</evidence>
<dbReference type="OrthoDB" id="9804700at2"/>
<reference evidence="7 8" key="1">
    <citation type="submission" date="2019-05" db="EMBL/GenBank/DDBJ databases">
        <title>Complete genome sequence of Izhakiella calystegiae KSNA2, an endophyte isolated from beach morning glory (Calystegia soldanella).</title>
        <authorList>
            <person name="Jiang L."/>
            <person name="Jeong J.C."/>
            <person name="Kim C.Y."/>
            <person name="Kim D.H."/>
            <person name="Kim S.W."/>
            <person name="Lee j."/>
        </authorList>
    </citation>
    <scope>NUCLEOTIDE SEQUENCE [LARGE SCALE GENOMIC DNA]</scope>
    <source>
        <strain evidence="7 8">KSNA2</strain>
    </source>
</reference>
<feature type="transmembrane region" description="Helical" evidence="5">
    <location>
        <begin position="23"/>
        <end position="46"/>
    </location>
</feature>
<dbReference type="RefSeq" id="WP_138096233.1">
    <property type="nucleotide sequence ID" value="NZ_CP040428.1"/>
</dbReference>
<dbReference type="Proteomes" id="UP000302163">
    <property type="component" value="Chromosome"/>
</dbReference>
<proteinExistence type="predicted"/>
<comment type="subcellular location">
    <subcellularLocation>
        <location evidence="1">Membrane</location>
        <topology evidence="1">Multi-pass membrane protein</topology>
    </subcellularLocation>
</comment>
<feature type="transmembrane region" description="Helical" evidence="5">
    <location>
        <begin position="58"/>
        <end position="76"/>
    </location>
</feature>
<dbReference type="PANTHER" id="PTHR42770:SF8">
    <property type="entry name" value="PUTRESCINE IMPORTER PUUP"/>
    <property type="match status" value="1"/>
</dbReference>
<evidence type="ECO:0000259" key="6">
    <source>
        <dbReference type="Pfam" id="PF00324"/>
    </source>
</evidence>
<evidence type="ECO:0000256" key="3">
    <source>
        <dbReference type="ARBA" id="ARBA00022989"/>
    </source>
</evidence>
<feature type="transmembrane region" description="Helical" evidence="5">
    <location>
        <begin position="240"/>
        <end position="263"/>
    </location>
</feature>
<evidence type="ECO:0000256" key="4">
    <source>
        <dbReference type="ARBA" id="ARBA00023136"/>
    </source>
</evidence>
<dbReference type="GO" id="GO:0016020">
    <property type="term" value="C:membrane"/>
    <property type="evidence" value="ECO:0007669"/>
    <property type="project" value="UniProtKB-SubCell"/>
</dbReference>
<feature type="transmembrane region" description="Helical" evidence="5">
    <location>
        <begin position="422"/>
        <end position="440"/>
    </location>
</feature>
<dbReference type="EMBL" id="CP040428">
    <property type="protein sequence ID" value="QCT20358.1"/>
    <property type="molecule type" value="Genomic_DNA"/>
</dbReference>
<accession>A0A4P8YKM9</accession>
<protein>
    <submittedName>
        <fullName evidence="7">APC family permease</fullName>
    </submittedName>
</protein>
<evidence type="ECO:0000256" key="1">
    <source>
        <dbReference type="ARBA" id="ARBA00004141"/>
    </source>
</evidence>
<keyword evidence="3 5" id="KW-1133">Transmembrane helix</keyword>
<feature type="transmembrane region" description="Helical" evidence="5">
    <location>
        <begin position="201"/>
        <end position="220"/>
    </location>
</feature>
<evidence type="ECO:0000313" key="8">
    <source>
        <dbReference type="Proteomes" id="UP000302163"/>
    </source>
</evidence>
<feature type="domain" description="Amino acid permease/ SLC12A" evidence="6">
    <location>
        <begin position="26"/>
        <end position="427"/>
    </location>
</feature>
<sequence length="461" mass="50778">MSTNTSLNTAAVAKPQLRKSLKLWQVVMMGLAYLTPMTVFDTFGIVSGVSNGHVPASYLLALAGVLFTAISYGKLVRQFPQAGSAYTYAQKSIGPHVGFMVGWSSLLDYLFLPMINVLLAKIYLTALFPEVESWIWVVGFVIILTAANLKSINLVANFNTLFVLVQVAIIAVFIFLVVHGLRRGEGVGTVWSLQPFISENAHLLPIITGATIVCFSFLGFDAVTTLSEETPDAAKKIPKAIFLTALYGGFIFIVASFAMQLFFPDNARFKDPDAALPEIALYVGGKLFQSIFLCTTFINTLASGLASHASVSRLLYVMGRDRVFPERVFGYVHPKWRTPALNVIMVGIVALSAQFFNLVTATALINFGALVAFTFVNLSVFNFFYRREGRNKTRKEKFHYLVLPLVGAATVAVLWINLEATSLTLGLVWAALGLLYLTWLTRRFHQPPPQYDAAKVEQVLD</sequence>
<dbReference type="AlphaFoldDB" id="A0A4P8YKM9"/>
<feature type="transmembrane region" description="Helical" evidence="5">
    <location>
        <begin position="97"/>
        <end position="119"/>
    </location>
</feature>
<feature type="transmembrane region" description="Helical" evidence="5">
    <location>
        <begin position="131"/>
        <end position="149"/>
    </location>
</feature>
<feature type="transmembrane region" description="Helical" evidence="5">
    <location>
        <begin position="161"/>
        <end position="181"/>
    </location>
</feature>
<feature type="transmembrane region" description="Helical" evidence="5">
    <location>
        <begin position="397"/>
        <end position="416"/>
    </location>
</feature>
<feature type="transmembrane region" description="Helical" evidence="5">
    <location>
        <begin position="290"/>
        <end position="318"/>
    </location>
</feature>
<dbReference type="InterPro" id="IPR004841">
    <property type="entry name" value="AA-permease/SLC12A_dom"/>
</dbReference>
<keyword evidence="8" id="KW-1185">Reference proteome</keyword>
<dbReference type="InterPro" id="IPR050367">
    <property type="entry name" value="APC_superfamily"/>
</dbReference>
<dbReference type="PANTHER" id="PTHR42770">
    <property type="entry name" value="AMINO ACID TRANSPORTER-RELATED"/>
    <property type="match status" value="1"/>
</dbReference>
<dbReference type="Pfam" id="PF00324">
    <property type="entry name" value="AA_permease"/>
    <property type="match status" value="1"/>
</dbReference>
<dbReference type="KEGG" id="izh:FEM41_12200"/>
<feature type="transmembrane region" description="Helical" evidence="5">
    <location>
        <begin position="339"/>
        <end position="357"/>
    </location>
</feature>
<keyword evidence="2 5" id="KW-0812">Transmembrane</keyword>
<evidence type="ECO:0000313" key="7">
    <source>
        <dbReference type="EMBL" id="QCT20358.1"/>
    </source>
</evidence>